<protein>
    <recommendedName>
        <fullName evidence="5">Seryl-tRNA synthetase</fullName>
    </recommendedName>
</protein>
<feature type="chain" id="PRO_5046064166" description="Seryl-tRNA synthetase" evidence="2">
    <location>
        <begin position="20"/>
        <end position="97"/>
    </location>
</feature>
<proteinExistence type="predicted"/>
<accession>A0ABQ6PTV6</accession>
<gene>
    <name evidence="3" type="ORF">Aconfl_40430</name>
</gene>
<comment type="caution">
    <text evidence="3">The sequence shown here is derived from an EMBL/GenBank/DDBJ whole genome shotgun (WGS) entry which is preliminary data.</text>
</comment>
<keyword evidence="4" id="KW-1185">Reference proteome</keyword>
<keyword evidence="2" id="KW-0732">Signal</keyword>
<evidence type="ECO:0000313" key="3">
    <source>
        <dbReference type="EMBL" id="GMQ31399.1"/>
    </source>
</evidence>
<name>A0ABQ6PTV6_9BACT</name>
<keyword evidence="1" id="KW-0472">Membrane</keyword>
<organism evidence="3 4">
    <name type="scientific">Algoriphagus confluentis</name>
    <dbReference type="NCBI Taxonomy" id="1697556"/>
    <lineage>
        <taxon>Bacteria</taxon>
        <taxon>Pseudomonadati</taxon>
        <taxon>Bacteroidota</taxon>
        <taxon>Cytophagia</taxon>
        <taxon>Cytophagales</taxon>
        <taxon>Cyclobacteriaceae</taxon>
        <taxon>Algoriphagus</taxon>
    </lineage>
</organism>
<sequence>MKKLLTILVLIASMGLLEAAPIKKPKKDLTEEQLQYLEKMEARIDEIKAMDFKAMSKAEVKAVKQELKEMKKEAEGKGIYLSIGAIIIIILLLILLL</sequence>
<dbReference type="EMBL" id="BTPD01000018">
    <property type="protein sequence ID" value="GMQ31399.1"/>
    <property type="molecule type" value="Genomic_DNA"/>
</dbReference>
<keyword evidence="1" id="KW-0812">Transmembrane</keyword>
<feature type="signal peptide" evidence="2">
    <location>
        <begin position="1"/>
        <end position="19"/>
    </location>
</feature>
<evidence type="ECO:0000313" key="4">
    <source>
        <dbReference type="Proteomes" id="UP001338309"/>
    </source>
</evidence>
<evidence type="ECO:0008006" key="5">
    <source>
        <dbReference type="Google" id="ProtNLM"/>
    </source>
</evidence>
<feature type="transmembrane region" description="Helical" evidence="1">
    <location>
        <begin position="78"/>
        <end position="96"/>
    </location>
</feature>
<dbReference type="Proteomes" id="UP001338309">
    <property type="component" value="Unassembled WGS sequence"/>
</dbReference>
<evidence type="ECO:0000256" key="2">
    <source>
        <dbReference type="SAM" id="SignalP"/>
    </source>
</evidence>
<dbReference type="RefSeq" id="WP_338226163.1">
    <property type="nucleotide sequence ID" value="NZ_BTPD01000018.1"/>
</dbReference>
<reference evidence="3 4" key="1">
    <citation type="submission" date="2023-08" db="EMBL/GenBank/DDBJ databases">
        <title>Draft genome sequence of Algoriphagus confluentis.</title>
        <authorList>
            <person name="Takatani N."/>
            <person name="Hosokawa M."/>
            <person name="Sawabe T."/>
        </authorList>
    </citation>
    <scope>NUCLEOTIDE SEQUENCE [LARGE SCALE GENOMIC DNA]</scope>
    <source>
        <strain evidence="3 4">NBRC 111222</strain>
    </source>
</reference>
<evidence type="ECO:0000256" key="1">
    <source>
        <dbReference type="SAM" id="Phobius"/>
    </source>
</evidence>
<keyword evidence="1" id="KW-1133">Transmembrane helix</keyword>